<dbReference type="CDD" id="cd01098">
    <property type="entry name" value="PAN_AP_plant"/>
    <property type="match status" value="1"/>
</dbReference>
<evidence type="ECO:0000313" key="8">
    <source>
        <dbReference type="Proteomes" id="UP000243975"/>
    </source>
</evidence>
<evidence type="ECO:0008006" key="9">
    <source>
        <dbReference type="Google" id="ProtNLM"/>
    </source>
</evidence>
<dbReference type="EMBL" id="LEKV01002660">
    <property type="protein sequence ID" value="KVI02170.1"/>
    <property type="molecule type" value="Genomic_DNA"/>
</dbReference>
<dbReference type="Gene3D" id="1.10.510.10">
    <property type="entry name" value="Transferase(Phosphotransferase) domain 1"/>
    <property type="match status" value="1"/>
</dbReference>
<dbReference type="PROSITE" id="PS50927">
    <property type="entry name" value="BULB_LECTIN"/>
    <property type="match status" value="1"/>
</dbReference>
<dbReference type="SUPFAM" id="SSF56112">
    <property type="entry name" value="Protein kinase-like (PK-like)"/>
    <property type="match status" value="1"/>
</dbReference>
<dbReference type="PANTHER" id="PTHR32444">
    <property type="entry name" value="BULB-TYPE LECTIN DOMAIN-CONTAINING PROTEIN"/>
    <property type="match status" value="1"/>
</dbReference>
<dbReference type="PANTHER" id="PTHR32444:SF98">
    <property type="entry name" value="RECEPTOR-LIKE SERINE_THREONINE-PROTEIN KINASE"/>
    <property type="match status" value="1"/>
</dbReference>
<feature type="domain" description="Bulb-type lectin" evidence="5">
    <location>
        <begin position="30"/>
        <end position="157"/>
    </location>
</feature>
<feature type="signal peptide" evidence="4">
    <location>
        <begin position="1"/>
        <end position="29"/>
    </location>
</feature>
<dbReference type="InterPro" id="IPR003609">
    <property type="entry name" value="Pan_app"/>
</dbReference>
<protein>
    <recommendedName>
        <fullName evidence="9">Apple-like protein</fullName>
    </recommendedName>
</protein>
<dbReference type="SMART" id="SM00108">
    <property type="entry name" value="B_lectin"/>
    <property type="match status" value="1"/>
</dbReference>
<dbReference type="GO" id="GO:0004672">
    <property type="term" value="F:protein kinase activity"/>
    <property type="evidence" value="ECO:0007669"/>
    <property type="project" value="InterPro"/>
</dbReference>
<dbReference type="SUPFAM" id="SSF51110">
    <property type="entry name" value="alpha-D-mannose-specific plant lectins"/>
    <property type="match status" value="1"/>
</dbReference>
<dbReference type="PROSITE" id="PS50948">
    <property type="entry name" value="PAN"/>
    <property type="match status" value="1"/>
</dbReference>
<keyword evidence="1 4" id="KW-0732">Signal</keyword>
<dbReference type="InterPro" id="IPR000719">
    <property type="entry name" value="Prot_kinase_dom"/>
</dbReference>
<gene>
    <name evidence="7" type="ORF">Ccrd_019451</name>
</gene>
<dbReference type="FunFam" id="2.90.10.10:FF:000004">
    <property type="entry name" value="G-type lectin S-receptor-like serine/threonine-protein kinase"/>
    <property type="match status" value="1"/>
</dbReference>
<dbReference type="GO" id="GO:0048544">
    <property type="term" value="P:recognition of pollen"/>
    <property type="evidence" value="ECO:0007669"/>
    <property type="project" value="InterPro"/>
</dbReference>
<name>A0A103Y446_CYNCS</name>
<evidence type="ECO:0000256" key="3">
    <source>
        <dbReference type="ARBA" id="ARBA00023180"/>
    </source>
</evidence>
<dbReference type="Gene3D" id="2.90.10.10">
    <property type="entry name" value="Bulb-type lectin domain"/>
    <property type="match status" value="1"/>
</dbReference>
<dbReference type="InterPro" id="IPR000858">
    <property type="entry name" value="S_locus_glycoprot_dom"/>
</dbReference>
<dbReference type="Gramene" id="KVI02170">
    <property type="protein sequence ID" value="KVI02170"/>
    <property type="gene ID" value="Ccrd_019451"/>
</dbReference>
<accession>A0A103Y446</accession>
<dbReference type="Pfam" id="PF01453">
    <property type="entry name" value="B_lectin"/>
    <property type="match status" value="1"/>
</dbReference>
<dbReference type="AlphaFoldDB" id="A0A103Y446"/>
<dbReference type="SMART" id="SM00473">
    <property type="entry name" value="PAN_AP"/>
    <property type="match status" value="1"/>
</dbReference>
<evidence type="ECO:0000256" key="1">
    <source>
        <dbReference type="ARBA" id="ARBA00022729"/>
    </source>
</evidence>
<dbReference type="InterPro" id="IPR001480">
    <property type="entry name" value="Bulb-type_lectin_dom"/>
</dbReference>
<evidence type="ECO:0000256" key="4">
    <source>
        <dbReference type="SAM" id="SignalP"/>
    </source>
</evidence>
<evidence type="ECO:0000313" key="7">
    <source>
        <dbReference type="EMBL" id="KVI02170.1"/>
    </source>
</evidence>
<dbReference type="InterPro" id="IPR036426">
    <property type="entry name" value="Bulb-type_lectin_dom_sf"/>
</dbReference>
<dbReference type="InterPro" id="IPR011009">
    <property type="entry name" value="Kinase-like_dom_sf"/>
</dbReference>
<dbReference type="GO" id="GO:0005524">
    <property type="term" value="F:ATP binding"/>
    <property type="evidence" value="ECO:0007669"/>
    <property type="project" value="InterPro"/>
</dbReference>
<dbReference type="Proteomes" id="UP000243975">
    <property type="component" value="Unassembled WGS sequence"/>
</dbReference>
<comment type="caution">
    <text evidence="7">The sequence shown here is derived from an EMBL/GenBank/DDBJ whole genome shotgun (WGS) entry which is preliminary data.</text>
</comment>
<evidence type="ECO:0000259" key="6">
    <source>
        <dbReference type="PROSITE" id="PS50948"/>
    </source>
</evidence>
<keyword evidence="2" id="KW-1015">Disulfide bond</keyword>
<sequence>MTTSMAEEEVTDFWFLMVVLCALITCTTAADTISANQTIRNEEAIISAQQTFELGFFNPENSTKWYVGIWYKRIPPTSRTQTVMWVANRNSPLSDNSGELSLTIHGILVLRNTTGNVIWSSSNSSLPSMRKPVAQLLDTGNFVIREENGNPENSIWQSFDIPTDTFVARMKLGKDLVTGLERYLTSWKSENDPSPGDYTLWIDTKGYPQMIVRYGSKIIFRAGPWNGLRFSGLPEMRPNPVYKFGFVLNQREMYYHFDDVNSSEVSRLVMHPTGRLERMIWKESRQEWLGYSTPSTENCNSYGLCGSFGSCNITNLAALWVFGRVRADITGPVECGGCQRSTPLDCGPRESFRKYSNLKLPDTQESWFNQSMNLDNCEMVCKKNCICTAYTTQNITGTGSGCLLWFGNLIDIQTLPNSKDDVELPLIDFSTLRKTTNNFSDNNKLGEGGFGPVYKVANELRIIHRDLKVSNILLDHDMIPKISDFGLARSFGGNQIEANTVVGSDLEHSEIHCTYHLTNLLFLELNNKFAAMAIWHQTSVDESICSSEVIRSLCVQPRPEDRPTMYSVILMFESDYELPPPKFPDFFYKNTTTDTPTYGTNSNNELTVTIC</sequence>
<dbReference type="CDD" id="cd00028">
    <property type="entry name" value="B_lectin"/>
    <property type="match status" value="1"/>
</dbReference>
<dbReference type="Pfam" id="PF00954">
    <property type="entry name" value="S_locus_glycop"/>
    <property type="match status" value="1"/>
</dbReference>
<proteinExistence type="predicted"/>
<dbReference type="Gene3D" id="3.30.200.20">
    <property type="entry name" value="Phosphorylase Kinase, domain 1"/>
    <property type="match status" value="1"/>
</dbReference>
<organism evidence="7 8">
    <name type="scientific">Cynara cardunculus var. scolymus</name>
    <name type="common">Globe artichoke</name>
    <name type="synonym">Cynara scolymus</name>
    <dbReference type="NCBI Taxonomy" id="59895"/>
    <lineage>
        <taxon>Eukaryota</taxon>
        <taxon>Viridiplantae</taxon>
        <taxon>Streptophyta</taxon>
        <taxon>Embryophyta</taxon>
        <taxon>Tracheophyta</taxon>
        <taxon>Spermatophyta</taxon>
        <taxon>Magnoliopsida</taxon>
        <taxon>eudicotyledons</taxon>
        <taxon>Gunneridae</taxon>
        <taxon>Pentapetalae</taxon>
        <taxon>asterids</taxon>
        <taxon>campanulids</taxon>
        <taxon>Asterales</taxon>
        <taxon>Asteraceae</taxon>
        <taxon>Carduoideae</taxon>
        <taxon>Cardueae</taxon>
        <taxon>Carduinae</taxon>
        <taxon>Cynara</taxon>
    </lineage>
</organism>
<feature type="domain" description="Apple" evidence="6">
    <location>
        <begin position="346"/>
        <end position="431"/>
    </location>
</feature>
<keyword evidence="3" id="KW-0325">Glycoprotein</keyword>
<evidence type="ECO:0000259" key="5">
    <source>
        <dbReference type="PROSITE" id="PS50927"/>
    </source>
</evidence>
<dbReference type="Pfam" id="PF00069">
    <property type="entry name" value="Pkinase"/>
    <property type="match status" value="1"/>
</dbReference>
<evidence type="ECO:0000256" key="2">
    <source>
        <dbReference type="ARBA" id="ARBA00023157"/>
    </source>
</evidence>
<dbReference type="Pfam" id="PF08276">
    <property type="entry name" value="PAN_2"/>
    <property type="match status" value="1"/>
</dbReference>
<keyword evidence="8" id="KW-1185">Reference proteome</keyword>
<reference evidence="7 8" key="1">
    <citation type="journal article" date="2016" name="Sci. Rep.">
        <title>The genome sequence of the outbreeding globe artichoke constructed de novo incorporating a phase-aware low-pass sequencing strategy of F1 progeny.</title>
        <authorList>
            <person name="Scaglione D."/>
            <person name="Reyes-Chin-Wo S."/>
            <person name="Acquadro A."/>
            <person name="Froenicke L."/>
            <person name="Portis E."/>
            <person name="Beitel C."/>
            <person name="Tirone M."/>
            <person name="Mauro R."/>
            <person name="Lo Monaco A."/>
            <person name="Mauromicale G."/>
            <person name="Faccioli P."/>
            <person name="Cattivelli L."/>
            <person name="Rieseberg L."/>
            <person name="Michelmore R."/>
            <person name="Lanteri S."/>
        </authorList>
    </citation>
    <scope>NUCLEOTIDE SEQUENCE [LARGE SCALE GENOMIC DNA]</scope>
    <source>
        <strain evidence="7">2C</strain>
    </source>
</reference>
<feature type="chain" id="PRO_5007119370" description="Apple-like protein" evidence="4">
    <location>
        <begin position="30"/>
        <end position="611"/>
    </location>
</feature>